<dbReference type="Proteomes" id="UP000014115">
    <property type="component" value="Unassembled WGS sequence"/>
</dbReference>
<dbReference type="STRING" id="740709.A10D4_11756"/>
<protein>
    <submittedName>
        <fullName evidence="3">Uncharacterized protein</fullName>
    </submittedName>
</protein>
<evidence type="ECO:0000313" key="4">
    <source>
        <dbReference type="Proteomes" id="UP000014115"/>
    </source>
</evidence>
<feature type="signal peptide" evidence="2">
    <location>
        <begin position="1"/>
        <end position="28"/>
    </location>
</feature>
<evidence type="ECO:0000313" key="3">
    <source>
        <dbReference type="EMBL" id="EKE80632.1"/>
    </source>
</evidence>
<keyword evidence="4" id="KW-1185">Reference proteome</keyword>
<feature type="region of interest" description="Disordered" evidence="1">
    <location>
        <begin position="97"/>
        <end position="182"/>
    </location>
</feature>
<keyword evidence="2" id="KW-0732">Signal</keyword>
<sequence length="220" mass="22931">MTSNLMKAMGLTIALASAALTVAGTAYALNGLQHQQNSGTYVPGAAYDCSGISLDQQDPTSLTREEKIAQLEKTLQHSIDDYATCLQQVQADMASAEQQSGQAAAGQTGNGQSGAGQAQGQQQGEQGAQQSSSTQTTSEQQHQQQRSQQGESSTTEQEALPAAQPGSPPQGAGGPRQAVPPADNASVLCTLLWQQIEQASDAASKEKLTQQYLDYNCGKS</sequence>
<dbReference type="RefSeq" id="WP_008489737.1">
    <property type="nucleotide sequence ID" value="NZ_AMRG01000017.1"/>
</dbReference>
<name>K2K1S5_9GAMM</name>
<dbReference type="AlphaFoldDB" id="K2K1S5"/>
<dbReference type="OrthoDB" id="6315878at2"/>
<feature type="chain" id="PRO_5003861976" evidence="2">
    <location>
        <begin position="29"/>
        <end position="220"/>
    </location>
</feature>
<feature type="compositionally biased region" description="Low complexity" evidence="1">
    <location>
        <begin position="115"/>
        <end position="165"/>
    </location>
</feature>
<reference evidence="3 4" key="1">
    <citation type="journal article" date="2012" name="J. Bacteriol.">
        <title>Genome Sequence of Idiomarina xiamenensis Type Strain 10-D-4.</title>
        <authorList>
            <person name="Lai Q."/>
            <person name="Wang L."/>
            <person name="Wang W."/>
            <person name="Shao Z."/>
        </authorList>
    </citation>
    <scope>NUCLEOTIDE SEQUENCE [LARGE SCALE GENOMIC DNA]</scope>
    <source>
        <strain evidence="3 4">10-D-4</strain>
    </source>
</reference>
<organism evidence="3 4">
    <name type="scientific">Idiomarina xiamenensis 10-D-4</name>
    <dbReference type="NCBI Taxonomy" id="740709"/>
    <lineage>
        <taxon>Bacteria</taxon>
        <taxon>Pseudomonadati</taxon>
        <taxon>Pseudomonadota</taxon>
        <taxon>Gammaproteobacteria</taxon>
        <taxon>Alteromonadales</taxon>
        <taxon>Idiomarinaceae</taxon>
        <taxon>Idiomarina</taxon>
    </lineage>
</organism>
<feature type="compositionally biased region" description="Low complexity" evidence="1">
    <location>
        <begin position="97"/>
        <end position="107"/>
    </location>
</feature>
<accession>K2K1S5</accession>
<comment type="caution">
    <text evidence="3">The sequence shown here is derived from an EMBL/GenBank/DDBJ whole genome shotgun (WGS) entry which is preliminary data.</text>
</comment>
<dbReference type="PATRIC" id="fig|740709.3.peg.2375"/>
<evidence type="ECO:0000256" key="2">
    <source>
        <dbReference type="SAM" id="SignalP"/>
    </source>
</evidence>
<evidence type="ECO:0000256" key="1">
    <source>
        <dbReference type="SAM" id="MobiDB-lite"/>
    </source>
</evidence>
<gene>
    <name evidence="3" type="ORF">A10D4_11756</name>
</gene>
<proteinExistence type="predicted"/>
<dbReference type="EMBL" id="AMRG01000017">
    <property type="protein sequence ID" value="EKE80632.1"/>
    <property type="molecule type" value="Genomic_DNA"/>
</dbReference>